<dbReference type="EMBL" id="CP097511">
    <property type="protein sequence ID" value="URE46802.1"/>
    <property type="molecule type" value="Genomic_DNA"/>
</dbReference>
<evidence type="ECO:0000313" key="3">
    <source>
        <dbReference type="Proteomes" id="UP001055439"/>
    </source>
</evidence>
<reference evidence="2" key="1">
    <citation type="submission" date="2022-05" db="EMBL/GenBank/DDBJ databases">
        <title>The Musa troglodytarum L. genome provides insights into the mechanism of non-climacteric behaviour and enrichment of carotenoids.</title>
        <authorList>
            <person name="Wang J."/>
        </authorList>
    </citation>
    <scope>NUCLEOTIDE SEQUENCE</scope>
    <source>
        <tissue evidence="2">Leaf</tissue>
    </source>
</reference>
<evidence type="ECO:0000256" key="1">
    <source>
        <dbReference type="SAM" id="SignalP"/>
    </source>
</evidence>
<gene>
    <name evidence="2" type="ORF">MUK42_32669</name>
</gene>
<protein>
    <submittedName>
        <fullName evidence="2">Uncharacterized protein</fullName>
    </submittedName>
</protein>
<dbReference type="Proteomes" id="UP001055439">
    <property type="component" value="Chromosome 9"/>
</dbReference>
<feature type="signal peptide" evidence="1">
    <location>
        <begin position="1"/>
        <end position="17"/>
    </location>
</feature>
<sequence length="49" mass="5882">MHMILLLLHILVPAFNPKIRKLGHKQECFYLNRDYAVIKHTCYIPDSTW</sequence>
<organism evidence="2 3">
    <name type="scientific">Musa troglodytarum</name>
    <name type="common">fe'i banana</name>
    <dbReference type="NCBI Taxonomy" id="320322"/>
    <lineage>
        <taxon>Eukaryota</taxon>
        <taxon>Viridiplantae</taxon>
        <taxon>Streptophyta</taxon>
        <taxon>Embryophyta</taxon>
        <taxon>Tracheophyta</taxon>
        <taxon>Spermatophyta</taxon>
        <taxon>Magnoliopsida</taxon>
        <taxon>Liliopsida</taxon>
        <taxon>Zingiberales</taxon>
        <taxon>Musaceae</taxon>
        <taxon>Musa</taxon>
    </lineage>
</organism>
<evidence type="ECO:0000313" key="2">
    <source>
        <dbReference type="EMBL" id="URE46802.1"/>
    </source>
</evidence>
<keyword evidence="3" id="KW-1185">Reference proteome</keyword>
<accession>A0A9E7ID03</accession>
<dbReference type="AlphaFoldDB" id="A0A9E7ID03"/>
<proteinExistence type="predicted"/>
<feature type="chain" id="PRO_5038834167" evidence="1">
    <location>
        <begin position="18"/>
        <end position="49"/>
    </location>
</feature>
<name>A0A9E7ID03_9LILI</name>
<keyword evidence="1" id="KW-0732">Signal</keyword>